<evidence type="ECO:0000313" key="2">
    <source>
        <dbReference type="EMBL" id="CAA7268570.1"/>
    </source>
</evidence>
<keyword evidence="1" id="KW-0732">Signal</keyword>
<name>A0A8S0WG35_CYCAE</name>
<comment type="caution">
    <text evidence="2">The sequence shown here is derived from an EMBL/GenBank/DDBJ whole genome shotgun (WGS) entry which is preliminary data.</text>
</comment>
<dbReference type="PANTHER" id="PTHR38847:SF1">
    <property type="entry name" value="PSEUDOURIDINE SYNTHASE RSUA_RLUA-LIKE DOMAIN-CONTAINING PROTEIN"/>
    <property type="match status" value="1"/>
</dbReference>
<evidence type="ECO:0000313" key="3">
    <source>
        <dbReference type="Proteomes" id="UP000467700"/>
    </source>
</evidence>
<dbReference type="Pfam" id="PF14273">
    <property type="entry name" value="DUF4360"/>
    <property type="match status" value="1"/>
</dbReference>
<organism evidence="2 3">
    <name type="scientific">Cyclocybe aegerita</name>
    <name type="common">Black poplar mushroom</name>
    <name type="synonym">Agrocybe aegerita</name>
    <dbReference type="NCBI Taxonomy" id="1973307"/>
    <lineage>
        <taxon>Eukaryota</taxon>
        <taxon>Fungi</taxon>
        <taxon>Dikarya</taxon>
        <taxon>Basidiomycota</taxon>
        <taxon>Agaricomycotina</taxon>
        <taxon>Agaricomycetes</taxon>
        <taxon>Agaricomycetidae</taxon>
        <taxon>Agaricales</taxon>
        <taxon>Agaricineae</taxon>
        <taxon>Bolbitiaceae</taxon>
        <taxon>Cyclocybe</taxon>
    </lineage>
</organism>
<accession>A0A8S0WG35</accession>
<dbReference type="PANTHER" id="PTHR38847">
    <property type="match status" value="1"/>
</dbReference>
<dbReference type="OrthoDB" id="152248at2759"/>
<dbReference type="InterPro" id="IPR025649">
    <property type="entry name" value="DUF4360"/>
</dbReference>
<dbReference type="Proteomes" id="UP000467700">
    <property type="component" value="Unassembled WGS sequence"/>
</dbReference>
<protein>
    <submittedName>
        <fullName evidence="2">Uncharacterized protein</fullName>
    </submittedName>
</protein>
<dbReference type="EMBL" id="CACVBS010000068">
    <property type="protein sequence ID" value="CAA7268570.1"/>
    <property type="molecule type" value="Genomic_DNA"/>
</dbReference>
<gene>
    <name evidence="2" type="ORF">AAE3_LOCUS10868</name>
</gene>
<feature type="chain" id="PRO_5035876582" evidence="1">
    <location>
        <begin position="28"/>
        <end position="147"/>
    </location>
</feature>
<feature type="signal peptide" evidence="1">
    <location>
        <begin position="1"/>
        <end position="27"/>
    </location>
</feature>
<dbReference type="AlphaFoldDB" id="A0A8S0WG35"/>
<evidence type="ECO:0000256" key="1">
    <source>
        <dbReference type="SAM" id="SignalP"/>
    </source>
</evidence>
<proteinExistence type="predicted"/>
<sequence>MLESAFNNFRFSVSVLLLVLGPIFVAAQEVIAPPGFNMLESSLHPSQRTSNGLPIHSTSFGINGTGCPPGSAYYVLSSDRRSVDVKFTSYFAAAGPNIPMSSNRKGCQLVFGVSIPPGFSFGVASLDYLLAPLAPLIRWRDATNNQL</sequence>
<keyword evidence="3" id="KW-1185">Reference proteome</keyword>
<reference evidence="2 3" key="1">
    <citation type="submission" date="2020-01" db="EMBL/GenBank/DDBJ databases">
        <authorList>
            <person name="Gupta K D."/>
        </authorList>
    </citation>
    <scope>NUCLEOTIDE SEQUENCE [LARGE SCALE GENOMIC DNA]</scope>
</reference>